<reference evidence="4 5" key="1">
    <citation type="submission" date="2020-02" db="EMBL/GenBank/DDBJ databases">
        <authorList>
            <person name="Ma Q."/>
            <person name="Huang Y."/>
            <person name="Song X."/>
            <person name="Pei D."/>
        </authorList>
    </citation>
    <scope>NUCLEOTIDE SEQUENCE [LARGE SCALE GENOMIC DNA]</scope>
    <source>
        <strain evidence="4">Sxm20200214</strain>
        <tissue evidence="4">Leaf</tissue>
    </source>
</reference>
<feature type="region of interest" description="Disordered" evidence="3">
    <location>
        <begin position="38"/>
        <end position="58"/>
    </location>
</feature>
<sequence>MGLSGKTHHQFNVELHETSEKWAIPGISIRRQMKPTSLSSTAVTDTEDDVHQDQWPTTPTAASFRIPTVFPCPPPPKKRKVSSKFGYSGVREFFSPPDLETVFTHKATAPRF</sequence>
<keyword evidence="2" id="KW-0131">Cell cycle</keyword>
<organism evidence="4 5">
    <name type="scientific">Brassica carinata</name>
    <name type="common">Ethiopian mustard</name>
    <name type="synonym">Abyssinian cabbage</name>
    <dbReference type="NCBI Taxonomy" id="52824"/>
    <lineage>
        <taxon>Eukaryota</taxon>
        <taxon>Viridiplantae</taxon>
        <taxon>Streptophyta</taxon>
        <taxon>Embryophyta</taxon>
        <taxon>Tracheophyta</taxon>
        <taxon>Spermatophyta</taxon>
        <taxon>Magnoliopsida</taxon>
        <taxon>eudicotyledons</taxon>
        <taxon>Gunneridae</taxon>
        <taxon>Pentapetalae</taxon>
        <taxon>rosids</taxon>
        <taxon>malvids</taxon>
        <taxon>Brassicales</taxon>
        <taxon>Brassicaceae</taxon>
        <taxon>Brassiceae</taxon>
        <taxon>Brassica</taxon>
    </lineage>
</organism>
<evidence type="ECO:0000256" key="3">
    <source>
        <dbReference type="SAM" id="MobiDB-lite"/>
    </source>
</evidence>
<comment type="caution">
    <text evidence="4">The sequence shown here is derived from an EMBL/GenBank/DDBJ whole genome shotgun (WGS) entry which is preliminary data.</text>
</comment>
<accession>A0A8X7NZJ5</accession>
<dbReference type="AlphaFoldDB" id="A0A8X7NZJ5"/>
<keyword evidence="1" id="KW-0649">Protein kinase inhibitor</keyword>
<dbReference type="Proteomes" id="UP000886595">
    <property type="component" value="Unassembled WGS sequence"/>
</dbReference>
<dbReference type="OrthoDB" id="1302889at2759"/>
<dbReference type="EMBL" id="JAAMPC010000275">
    <property type="protein sequence ID" value="KAG2243064.1"/>
    <property type="molecule type" value="Genomic_DNA"/>
</dbReference>
<evidence type="ECO:0000313" key="5">
    <source>
        <dbReference type="Proteomes" id="UP000886595"/>
    </source>
</evidence>
<evidence type="ECO:0000256" key="1">
    <source>
        <dbReference type="ARBA" id="ARBA00023013"/>
    </source>
</evidence>
<name>A0A8X7NZJ5_BRACI</name>
<dbReference type="PANTHER" id="PTHR33142:SF48">
    <property type="entry name" value="CYCLIN-DEPENDENT PROTEIN KINASE INHIBITOR SMR15"/>
    <property type="match status" value="1"/>
</dbReference>
<evidence type="ECO:0000256" key="2">
    <source>
        <dbReference type="ARBA" id="ARBA00023306"/>
    </source>
</evidence>
<keyword evidence="5" id="KW-1185">Reference proteome</keyword>
<dbReference type="GO" id="GO:0032875">
    <property type="term" value="P:regulation of DNA endoreduplication"/>
    <property type="evidence" value="ECO:0007669"/>
    <property type="project" value="InterPro"/>
</dbReference>
<proteinExistence type="predicted"/>
<dbReference type="PANTHER" id="PTHR33142">
    <property type="entry name" value="CYCLIN-DEPENDENT PROTEIN KINASE INHIBITOR SMR13"/>
    <property type="match status" value="1"/>
</dbReference>
<evidence type="ECO:0000313" key="4">
    <source>
        <dbReference type="EMBL" id="KAG2243064.1"/>
    </source>
</evidence>
<dbReference type="InterPro" id="IPR040389">
    <property type="entry name" value="SMR"/>
</dbReference>
<dbReference type="GO" id="GO:0004860">
    <property type="term" value="F:protein kinase inhibitor activity"/>
    <property type="evidence" value="ECO:0007669"/>
    <property type="project" value="UniProtKB-KW"/>
</dbReference>
<protein>
    <submittedName>
        <fullName evidence="4">Uncharacterized protein</fullName>
    </submittedName>
</protein>
<gene>
    <name evidence="4" type="ORF">Bca52824_095095</name>
</gene>